<comment type="caution">
    <text evidence="1">The sequence shown here is derived from an EMBL/GenBank/DDBJ whole genome shotgun (WGS) entry which is preliminary data.</text>
</comment>
<evidence type="ECO:0000313" key="1">
    <source>
        <dbReference type="EMBL" id="KAH7848828.1"/>
    </source>
</evidence>
<organism evidence="1 2">
    <name type="scientific">Vaccinium darrowii</name>
    <dbReference type="NCBI Taxonomy" id="229202"/>
    <lineage>
        <taxon>Eukaryota</taxon>
        <taxon>Viridiplantae</taxon>
        <taxon>Streptophyta</taxon>
        <taxon>Embryophyta</taxon>
        <taxon>Tracheophyta</taxon>
        <taxon>Spermatophyta</taxon>
        <taxon>Magnoliopsida</taxon>
        <taxon>eudicotyledons</taxon>
        <taxon>Gunneridae</taxon>
        <taxon>Pentapetalae</taxon>
        <taxon>asterids</taxon>
        <taxon>Ericales</taxon>
        <taxon>Ericaceae</taxon>
        <taxon>Vaccinioideae</taxon>
        <taxon>Vaccinieae</taxon>
        <taxon>Vaccinium</taxon>
    </lineage>
</organism>
<reference evidence="1 2" key="1">
    <citation type="journal article" date="2021" name="Hortic Res">
        <title>High-quality reference genome and annotation aids understanding of berry development for evergreen blueberry (Vaccinium darrowii).</title>
        <authorList>
            <person name="Yu J."/>
            <person name="Hulse-Kemp A.M."/>
            <person name="Babiker E."/>
            <person name="Staton M."/>
        </authorList>
    </citation>
    <scope>NUCLEOTIDE SEQUENCE [LARGE SCALE GENOMIC DNA]</scope>
    <source>
        <strain evidence="2">cv. NJ 8807/NJ 8810</strain>
        <tissue evidence="1">Young leaf</tissue>
    </source>
</reference>
<keyword evidence="2" id="KW-1185">Reference proteome</keyword>
<evidence type="ECO:0000313" key="2">
    <source>
        <dbReference type="Proteomes" id="UP000828048"/>
    </source>
</evidence>
<sequence length="398" mass="44885">MRSFFSLFALLFLLFLFKVHGATASNKLIRDTCKQISEGDSKVNYDFCKNELGEAWDEDFYPSLETLGSVTLKLVRKKLTDTKSYIEDLKNDDPEPNLNACLSDCLELYSNTIGDLEDAEEDYQSRKYREASEETDEVLTSLTNCEDGFKEKGLRSPLTERSNHAFQLSAIAINILRMLGHKGEDGDTKGKRQEVVVGSVTQREEGRWWQQLRRKGEDVVLAGGTGMRAGQCSGRGRNAAGEIGTGGQRQQWLNWVRVTVNYEFCKTSLKAACDVSIEAQGLMSLDYIMKNATDTRSYIITKLKDNSTESFWIPVLDNCFEMYSDIISDLKKALDDYKSQKYDEVTAIISTFTSYISSCEDSLNNVDVPTQLVYRCEKARQLCGIALNILGVLRKKGN</sequence>
<name>A0ACB7Y6Z6_9ERIC</name>
<accession>A0ACB7Y6Z6</accession>
<dbReference type="EMBL" id="CM037157">
    <property type="protein sequence ID" value="KAH7848828.1"/>
    <property type="molecule type" value="Genomic_DNA"/>
</dbReference>
<proteinExistence type="predicted"/>
<gene>
    <name evidence="1" type="ORF">Vadar_008648</name>
</gene>
<protein>
    <submittedName>
        <fullName evidence="1">Uncharacterized protein</fullName>
    </submittedName>
</protein>
<dbReference type="Proteomes" id="UP000828048">
    <property type="component" value="Chromosome 7"/>
</dbReference>